<evidence type="ECO:0000313" key="5">
    <source>
        <dbReference type="Proteomes" id="UP000181951"/>
    </source>
</evidence>
<dbReference type="AlphaFoldDB" id="A0A1H8LWZ9"/>
<dbReference type="PANTHER" id="PTHR43963:SF4">
    <property type="entry name" value="CARBONYL REDUCTASE (NADPH)"/>
    <property type="match status" value="1"/>
</dbReference>
<organism evidence="4 5">
    <name type="scientific">Actinacidiphila rubida</name>
    <dbReference type="NCBI Taxonomy" id="310780"/>
    <lineage>
        <taxon>Bacteria</taxon>
        <taxon>Bacillati</taxon>
        <taxon>Actinomycetota</taxon>
        <taxon>Actinomycetes</taxon>
        <taxon>Kitasatosporales</taxon>
        <taxon>Streptomycetaceae</taxon>
        <taxon>Actinacidiphila</taxon>
    </lineage>
</organism>
<dbReference type="RefSeq" id="WP_069464556.1">
    <property type="nucleotide sequence ID" value="NZ_FODD01000017.1"/>
</dbReference>
<comment type="similarity">
    <text evidence="1">Belongs to the short-chain dehydrogenases/reductases (SDR) family.</text>
</comment>
<keyword evidence="2" id="KW-0521">NADP</keyword>
<evidence type="ECO:0000256" key="2">
    <source>
        <dbReference type="ARBA" id="ARBA00022857"/>
    </source>
</evidence>
<name>A0A1H8LWZ9_9ACTN</name>
<dbReference type="OrthoDB" id="4350243at2"/>
<dbReference type="SUPFAM" id="SSF51735">
    <property type="entry name" value="NAD(P)-binding Rossmann-fold domains"/>
    <property type="match status" value="1"/>
</dbReference>
<evidence type="ECO:0000313" key="4">
    <source>
        <dbReference type="EMBL" id="SEO09637.1"/>
    </source>
</evidence>
<sequence>MPSKIAQVAAVKIVDRSLGEQAVARDVLVNACCPGLVDTGASRPWFSDMSEAQSPDEAAVDVVWLATLPAGTREPHGVLVQHREVLPWI</sequence>
<evidence type="ECO:0000256" key="1">
    <source>
        <dbReference type="ARBA" id="ARBA00006484"/>
    </source>
</evidence>
<reference evidence="4 5" key="1">
    <citation type="submission" date="2016-10" db="EMBL/GenBank/DDBJ databases">
        <authorList>
            <person name="de Groot N.N."/>
        </authorList>
    </citation>
    <scope>NUCLEOTIDE SEQUENCE [LARGE SCALE GENOMIC DNA]</scope>
    <source>
        <strain evidence="4 5">CGMCC 4.2026</strain>
    </source>
</reference>
<dbReference type="PANTHER" id="PTHR43963">
    <property type="entry name" value="CARBONYL REDUCTASE 1-RELATED"/>
    <property type="match status" value="1"/>
</dbReference>
<dbReference type="InterPro" id="IPR036291">
    <property type="entry name" value="NAD(P)-bd_dom_sf"/>
</dbReference>
<accession>A0A1H8LWZ9</accession>
<gene>
    <name evidence="4" type="ORF">SAMN05216267_101754</name>
</gene>
<dbReference type="Gene3D" id="3.40.50.720">
    <property type="entry name" value="NAD(P)-binding Rossmann-like Domain"/>
    <property type="match status" value="1"/>
</dbReference>
<dbReference type="Proteomes" id="UP000181951">
    <property type="component" value="Unassembled WGS sequence"/>
</dbReference>
<keyword evidence="3" id="KW-0560">Oxidoreductase</keyword>
<dbReference type="STRING" id="310780.SAMN05216267_101754"/>
<dbReference type="GO" id="GO:0004090">
    <property type="term" value="F:carbonyl reductase (NADPH) activity"/>
    <property type="evidence" value="ECO:0007669"/>
    <property type="project" value="TreeGrafter"/>
</dbReference>
<protein>
    <submittedName>
        <fullName evidence="4">Uncharacterized protein</fullName>
    </submittedName>
</protein>
<keyword evidence="5" id="KW-1185">Reference proteome</keyword>
<dbReference type="EMBL" id="FODD01000017">
    <property type="protein sequence ID" value="SEO09637.1"/>
    <property type="molecule type" value="Genomic_DNA"/>
</dbReference>
<proteinExistence type="inferred from homology"/>
<evidence type="ECO:0000256" key="3">
    <source>
        <dbReference type="ARBA" id="ARBA00023002"/>
    </source>
</evidence>